<dbReference type="EMBL" id="CAJOBJ010091749">
    <property type="protein sequence ID" value="CAF4546279.1"/>
    <property type="molecule type" value="Genomic_DNA"/>
</dbReference>
<dbReference type="AlphaFoldDB" id="A0A8S2Y8R9"/>
<protein>
    <submittedName>
        <fullName evidence="1">Uncharacterized protein</fullName>
    </submittedName>
</protein>
<gene>
    <name evidence="1" type="ORF">GIL414_LOCUS36650</name>
</gene>
<dbReference type="Proteomes" id="UP000681720">
    <property type="component" value="Unassembled WGS sequence"/>
</dbReference>
<comment type="caution">
    <text evidence="1">The sequence shown here is derived from an EMBL/GenBank/DDBJ whole genome shotgun (WGS) entry which is preliminary data.</text>
</comment>
<name>A0A8S2Y8R9_9BILA</name>
<reference evidence="1" key="1">
    <citation type="submission" date="2021-02" db="EMBL/GenBank/DDBJ databases">
        <authorList>
            <person name="Nowell W R."/>
        </authorList>
    </citation>
    <scope>NUCLEOTIDE SEQUENCE</scope>
</reference>
<organism evidence="1 2">
    <name type="scientific">Rotaria magnacalcarata</name>
    <dbReference type="NCBI Taxonomy" id="392030"/>
    <lineage>
        <taxon>Eukaryota</taxon>
        <taxon>Metazoa</taxon>
        <taxon>Spiralia</taxon>
        <taxon>Gnathifera</taxon>
        <taxon>Rotifera</taxon>
        <taxon>Eurotatoria</taxon>
        <taxon>Bdelloidea</taxon>
        <taxon>Philodinida</taxon>
        <taxon>Philodinidae</taxon>
        <taxon>Rotaria</taxon>
    </lineage>
</organism>
<proteinExistence type="predicted"/>
<accession>A0A8S2Y8R9</accession>
<evidence type="ECO:0000313" key="1">
    <source>
        <dbReference type="EMBL" id="CAF4546279.1"/>
    </source>
</evidence>
<evidence type="ECO:0000313" key="2">
    <source>
        <dbReference type="Proteomes" id="UP000681720"/>
    </source>
</evidence>
<sequence length="39" mass="4244">MCSFDSLCYPSVQPDNDIYFGINRVIGGTYRPGIGVCNA</sequence>
<feature type="non-terminal residue" evidence="1">
    <location>
        <position position="39"/>
    </location>
</feature>